<dbReference type="InterPro" id="IPR029063">
    <property type="entry name" value="SAM-dependent_MTases_sf"/>
</dbReference>
<evidence type="ECO:0000256" key="1">
    <source>
        <dbReference type="ARBA" id="ARBA00022603"/>
    </source>
</evidence>
<evidence type="ECO:0000256" key="2">
    <source>
        <dbReference type="ARBA" id="ARBA00022679"/>
    </source>
</evidence>
<protein>
    <submittedName>
        <fullName evidence="4">L-histidine N-alpha-methyltransferase</fullName>
    </submittedName>
</protein>
<gene>
    <name evidence="4" type="ORF">FB566_1569</name>
</gene>
<dbReference type="PANTHER" id="PTHR43397:SF1">
    <property type="entry name" value="ERGOTHIONEINE BIOSYNTHESIS PROTEIN 1"/>
    <property type="match status" value="1"/>
</dbReference>
<dbReference type="Gene3D" id="3.40.50.150">
    <property type="entry name" value="Vaccinia Virus protein VP39"/>
    <property type="match status" value="1"/>
</dbReference>
<keyword evidence="1 4" id="KW-0489">Methyltransferase</keyword>
<dbReference type="AlphaFoldDB" id="A0A543AU19"/>
<evidence type="ECO:0000313" key="4">
    <source>
        <dbReference type="EMBL" id="TQL76049.1"/>
    </source>
</evidence>
<dbReference type="RefSeq" id="WP_170183206.1">
    <property type="nucleotide sequence ID" value="NZ_JBHTGS010000001.1"/>
</dbReference>
<organism evidence="4 5">
    <name type="scientific">Stackebrandtia endophytica</name>
    <dbReference type="NCBI Taxonomy" id="1496996"/>
    <lineage>
        <taxon>Bacteria</taxon>
        <taxon>Bacillati</taxon>
        <taxon>Actinomycetota</taxon>
        <taxon>Actinomycetes</taxon>
        <taxon>Glycomycetales</taxon>
        <taxon>Glycomycetaceae</taxon>
        <taxon>Stackebrandtia</taxon>
    </lineage>
</organism>
<reference evidence="4 5" key="1">
    <citation type="submission" date="2019-06" db="EMBL/GenBank/DDBJ databases">
        <title>Sequencing the genomes of 1000 actinobacteria strains.</title>
        <authorList>
            <person name="Klenk H.-P."/>
        </authorList>
    </citation>
    <scope>NUCLEOTIDE SEQUENCE [LARGE SCALE GENOMIC DNA]</scope>
    <source>
        <strain evidence="4 5">DSM 45928</strain>
    </source>
</reference>
<dbReference type="GO" id="GO:0032259">
    <property type="term" value="P:methylation"/>
    <property type="evidence" value="ECO:0007669"/>
    <property type="project" value="UniProtKB-KW"/>
</dbReference>
<sequence length="319" mass="35549">MKPHILIHCVPEDYSAALRADAREGLTGQHKRLSSRWCLDGRGRRLFERLTSGGDYLLGVAERELLSRIAVEVLRISHPRTVIHIGSVGLGRARPLWRVLRSAIPTPTVAVCDTPHASLERVLWPLSTELPTADWYGLVCEVPTEVTVPPIDGRRLFTCLGENLGALLPSERLRLLTSIRRHSQPGDQLLLTAPLRAFDALADLTDNQADDVTEFNRNVLYVLNHLLDTDCTETAFEHSLAKVGRRTEFRLRARNDIRLPLLTLGFHIELAAKEEIATFGLTDLPAEVVSAELTRTGFALDDTWIADSHELAIHLAHAL</sequence>
<dbReference type="InterPro" id="IPR017804">
    <property type="entry name" value="MeTrfase_EgtD-like"/>
</dbReference>
<name>A0A543AU19_9ACTN</name>
<dbReference type="InParanoid" id="A0A543AU19"/>
<dbReference type="GO" id="GO:0008168">
    <property type="term" value="F:methyltransferase activity"/>
    <property type="evidence" value="ECO:0007669"/>
    <property type="project" value="UniProtKB-KW"/>
</dbReference>
<dbReference type="PANTHER" id="PTHR43397">
    <property type="entry name" value="ERGOTHIONEINE BIOSYNTHESIS PROTEIN 1"/>
    <property type="match status" value="1"/>
</dbReference>
<dbReference type="PIRSF" id="PIRSF018005">
    <property type="entry name" value="UCP018005"/>
    <property type="match status" value="1"/>
</dbReference>
<keyword evidence="5" id="KW-1185">Reference proteome</keyword>
<feature type="domain" description="Histidine-specific methyltransferase SAM-dependent" evidence="3">
    <location>
        <begin position="19"/>
        <end position="317"/>
    </location>
</feature>
<proteinExistence type="predicted"/>
<dbReference type="Proteomes" id="UP000317043">
    <property type="component" value="Unassembled WGS sequence"/>
</dbReference>
<keyword evidence="2 4" id="KW-0808">Transferase</keyword>
<evidence type="ECO:0000313" key="5">
    <source>
        <dbReference type="Proteomes" id="UP000317043"/>
    </source>
</evidence>
<dbReference type="InterPro" id="IPR051128">
    <property type="entry name" value="EgtD_Methyltrsf_superfamily"/>
</dbReference>
<evidence type="ECO:0000259" key="3">
    <source>
        <dbReference type="Pfam" id="PF10017"/>
    </source>
</evidence>
<dbReference type="EMBL" id="VFOW01000001">
    <property type="protein sequence ID" value="TQL76049.1"/>
    <property type="molecule type" value="Genomic_DNA"/>
</dbReference>
<dbReference type="Pfam" id="PF10017">
    <property type="entry name" value="Methyltransf_33"/>
    <property type="match status" value="1"/>
</dbReference>
<dbReference type="InterPro" id="IPR019257">
    <property type="entry name" value="MeTrfase_dom"/>
</dbReference>
<accession>A0A543AU19</accession>
<comment type="caution">
    <text evidence="4">The sequence shown here is derived from an EMBL/GenBank/DDBJ whole genome shotgun (WGS) entry which is preliminary data.</text>
</comment>